<evidence type="ECO:0000256" key="1">
    <source>
        <dbReference type="ARBA" id="ARBA00005454"/>
    </source>
</evidence>
<dbReference type="Pfam" id="PF06421">
    <property type="entry name" value="LepA_C"/>
    <property type="match status" value="1"/>
</dbReference>
<evidence type="ECO:0000256" key="10">
    <source>
        <dbReference type="ARBA" id="ARBA00061052"/>
    </source>
</evidence>
<reference evidence="14 15" key="1">
    <citation type="journal article" date="2015" name="Nature">
        <title>rRNA introns, odd ribosomes, and small enigmatic genomes across a large radiation of phyla.</title>
        <authorList>
            <person name="Brown C.T."/>
            <person name="Hug L.A."/>
            <person name="Thomas B.C."/>
            <person name="Sharon I."/>
            <person name="Castelle C.J."/>
            <person name="Singh A."/>
            <person name="Wilkins M.J."/>
            <person name="Williams K.H."/>
            <person name="Banfield J.F."/>
        </authorList>
    </citation>
    <scope>NUCLEOTIDE SEQUENCE [LARGE SCALE GENOMIC DNA]</scope>
</reference>
<dbReference type="InterPro" id="IPR035654">
    <property type="entry name" value="LepA_IV"/>
</dbReference>
<dbReference type="InterPro" id="IPR027417">
    <property type="entry name" value="P-loop_NTPase"/>
</dbReference>
<dbReference type="NCBIfam" id="TIGR00231">
    <property type="entry name" value="small_GTP"/>
    <property type="match status" value="1"/>
</dbReference>
<dbReference type="SUPFAM" id="SSF54980">
    <property type="entry name" value="EF-G C-terminal domain-like"/>
    <property type="match status" value="2"/>
</dbReference>
<dbReference type="Gene3D" id="3.30.70.240">
    <property type="match status" value="1"/>
</dbReference>
<keyword evidence="7 12" id="KW-0472">Membrane</keyword>
<keyword evidence="6 12" id="KW-0342">GTP-binding</keyword>
<accession>A0A0G0H1H8</accession>
<dbReference type="Pfam" id="PF14492">
    <property type="entry name" value="EFG_III"/>
    <property type="match status" value="1"/>
</dbReference>
<dbReference type="Gene3D" id="3.40.50.300">
    <property type="entry name" value="P-loop containing nucleotide triphosphate hydrolases"/>
    <property type="match status" value="1"/>
</dbReference>
<evidence type="ECO:0000256" key="6">
    <source>
        <dbReference type="ARBA" id="ARBA00023134"/>
    </source>
</evidence>
<comment type="function">
    <text evidence="9 12">Required for accurate and efficient protein synthesis under certain stress conditions. May act as a fidelity factor of the translation reaction, by catalyzing a one-codon backward translocation of tRNAs on improperly translocated ribosomes. Back-translocation proceeds from a post-translocation (POST) complex to a pre-translocation (PRE) complex, thus giving elongation factor G a second chance to translocate the tRNAs correctly. Binds to ribosomes in a GTP-dependent manner.</text>
</comment>
<dbReference type="FunFam" id="2.40.30.10:FF:000015">
    <property type="entry name" value="Translation factor GUF1, mitochondrial"/>
    <property type="match status" value="1"/>
</dbReference>
<dbReference type="EC" id="3.6.5.n1" evidence="11 12"/>
<feature type="binding site" evidence="12">
    <location>
        <begin position="19"/>
        <end position="24"/>
    </location>
    <ligand>
        <name>GTP</name>
        <dbReference type="ChEBI" id="CHEBI:37565"/>
    </ligand>
</feature>
<proteinExistence type="inferred from homology"/>
<dbReference type="FunFam" id="3.30.70.870:FF:000004">
    <property type="entry name" value="Translation factor GUF1, mitochondrial"/>
    <property type="match status" value="1"/>
</dbReference>
<protein>
    <recommendedName>
        <fullName evidence="11 12">Elongation factor 4</fullName>
        <shortName evidence="12">EF-4</shortName>
        <ecNumber evidence="11 12">3.6.5.n1</ecNumber>
    </recommendedName>
    <alternativeName>
        <fullName evidence="12">Ribosomal back-translocase LepA</fullName>
    </alternativeName>
</protein>
<evidence type="ECO:0000256" key="12">
    <source>
        <dbReference type="HAMAP-Rule" id="MF_00071"/>
    </source>
</evidence>
<dbReference type="InterPro" id="IPR035647">
    <property type="entry name" value="EFG_III/V"/>
</dbReference>
<dbReference type="HAMAP" id="MF_00071">
    <property type="entry name" value="LepA"/>
    <property type="match status" value="1"/>
</dbReference>
<evidence type="ECO:0000256" key="4">
    <source>
        <dbReference type="ARBA" id="ARBA00022801"/>
    </source>
</evidence>
<keyword evidence="4 12" id="KW-0378">Hydrolase</keyword>
<comment type="similarity">
    <text evidence="1 12">Belongs to the TRAFAC class translation factor GTPase superfamily. Classic translation factor GTPase family. LepA subfamily.</text>
</comment>
<evidence type="ECO:0000256" key="9">
    <source>
        <dbReference type="ARBA" id="ARBA00057626"/>
    </source>
</evidence>
<comment type="similarity">
    <text evidence="10">Belongs to the GTP-binding elongation factor family. LepA subfamily.</text>
</comment>
<dbReference type="EMBL" id="LBTH01000011">
    <property type="protein sequence ID" value="KKQ36042.1"/>
    <property type="molecule type" value="Genomic_DNA"/>
</dbReference>
<dbReference type="InterPro" id="IPR006297">
    <property type="entry name" value="EF-4"/>
</dbReference>
<keyword evidence="14" id="KW-0251">Elongation factor</keyword>
<dbReference type="CDD" id="cd01890">
    <property type="entry name" value="LepA"/>
    <property type="match status" value="1"/>
</dbReference>
<dbReference type="InterPro" id="IPR009000">
    <property type="entry name" value="Transl_B-barrel_sf"/>
</dbReference>
<dbReference type="GO" id="GO:0005886">
    <property type="term" value="C:plasma membrane"/>
    <property type="evidence" value="ECO:0007669"/>
    <property type="project" value="UniProtKB-SubCell"/>
</dbReference>
<dbReference type="PATRIC" id="fig|1619087.5.peg.167"/>
<dbReference type="PROSITE" id="PS51722">
    <property type="entry name" value="G_TR_2"/>
    <property type="match status" value="1"/>
</dbReference>
<dbReference type="PANTHER" id="PTHR43512">
    <property type="entry name" value="TRANSLATION FACTOR GUF1-RELATED"/>
    <property type="match status" value="1"/>
</dbReference>
<dbReference type="Gene3D" id="2.40.30.10">
    <property type="entry name" value="Translation factors"/>
    <property type="match status" value="1"/>
</dbReference>
<dbReference type="CDD" id="cd03709">
    <property type="entry name" value="lepA_C"/>
    <property type="match status" value="1"/>
</dbReference>
<evidence type="ECO:0000256" key="11">
    <source>
        <dbReference type="ARBA" id="ARBA00066744"/>
    </source>
</evidence>
<dbReference type="GO" id="GO:0003924">
    <property type="term" value="F:GTPase activity"/>
    <property type="evidence" value="ECO:0007669"/>
    <property type="project" value="UniProtKB-UniRule"/>
</dbReference>
<dbReference type="NCBIfam" id="TIGR01393">
    <property type="entry name" value="lepA"/>
    <property type="match status" value="1"/>
</dbReference>
<evidence type="ECO:0000313" key="15">
    <source>
        <dbReference type="Proteomes" id="UP000034852"/>
    </source>
</evidence>
<comment type="catalytic activity">
    <reaction evidence="8 12">
        <text>GTP + H2O = GDP + phosphate + H(+)</text>
        <dbReference type="Rhea" id="RHEA:19669"/>
        <dbReference type="ChEBI" id="CHEBI:15377"/>
        <dbReference type="ChEBI" id="CHEBI:15378"/>
        <dbReference type="ChEBI" id="CHEBI:37565"/>
        <dbReference type="ChEBI" id="CHEBI:43474"/>
        <dbReference type="ChEBI" id="CHEBI:58189"/>
        <dbReference type="EC" id="3.6.5.n1"/>
    </reaction>
</comment>
<dbReference type="PRINTS" id="PR00315">
    <property type="entry name" value="ELONGATNFCT"/>
</dbReference>
<comment type="subcellular location">
    <subcellularLocation>
        <location evidence="12">Cell membrane</location>
        <topology evidence="12">Peripheral membrane protein</topology>
        <orientation evidence="12">Cytoplasmic side</orientation>
    </subcellularLocation>
</comment>
<dbReference type="AlphaFoldDB" id="A0A0G0H1H8"/>
<evidence type="ECO:0000256" key="5">
    <source>
        <dbReference type="ARBA" id="ARBA00022917"/>
    </source>
</evidence>
<dbReference type="InterPro" id="IPR013842">
    <property type="entry name" value="LepA_CTD"/>
</dbReference>
<dbReference type="CDD" id="cd16260">
    <property type="entry name" value="EF4_III"/>
    <property type="match status" value="1"/>
</dbReference>
<dbReference type="InterPro" id="IPR005225">
    <property type="entry name" value="Small_GTP-bd"/>
</dbReference>
<dbReference type="InterPro" id="IPR038363">
    <property type="entry name" value="LepA_C_sf"/>
</dbReference>
<dbReference type="InterPro" id="IPR031157">
    <property type="entry name" value="G_TR_CS"/>
</dbReference>
<dbReference type="GO" id="GO:0003746">
    <property type="term" value="F:translation elongation factor activity"/>
    <property type="evidence" value="ECO:0007669"/>
    <property type="project" value="UniProtKB-UniRule"/>
</dbReference>
<evidence type="ECO:0000259" key="13">
    <source>
        <dbReference type="PROSITE" id="PS51722"/>
    </source>
</evidence>
<name>A0A0G0H1H8_9BACT</name>
<evidence type="ECO:0000256" key="2">
    <source>
        <dbReference type="ARBA" id="ARBA00022475"/>
    </source>
</evidence>
<dbReference type="SUPFAM" id="SSF52540">
    <property type="entry name" value="P-loop containing nucleoside triphosphate hydrolases"/>
    <property type="match status" value="1"/>
</dbReference>
<dbReference type="FunFam" id="3.30.70.2570:FF:000001">
    <property type="entry name" value="Translation factor GUF1, mitochondrial"/>
    <property type="match status" value="1"/>
</dbReference>
<dbReference type="GO" id="GO:0005525">
    <property type="term" value="F:GTP binding"/>
    <property type="evidence" value="ECO:0007669"/>
    <property type="project" value="UniProtKB-UniRule"/>
</dbReference>
<dbReference type="Gene3D" id="3.30.70.870">
    <property type="entry name" value="Elongation Factor G (Translational Gtpase), domain 3"/>
    <property type="match status" value="1"/>
</dbReference>
<feature type="domain" description="Tr-type G" evidence="13">
    <location>
        <begin position="7"/>
        <end position="188"/>
    </location>
</feature>
<evidence type="ECO:0000256" key="8">
    <source>
        <dbReference type="ARBA" id="ARBA00050293"/>
    </source>
</evidence>
<keyword evidence="2 12" id="KW-1003">Cell membrane</keyword>
<dbReference type="InterPro" id="IPR000640">
    <property type="entry name" value="EFG_V-like"/>
</dbReference>
<dbReference type="GO" id="GO:0043022">
    <property type="term" value="F:ribosome binding"/>
    <property type="evidence" value="ECO:0007669"/>
    <property type="project" value="UniProtKB-UniRule"/>
</dbReference>
<sequence>MANYDIKKIRNFSIIAHIDHGKSTLADRLMEETGTVAKRDVKDRMLDTLELEQERGITIKLQTVRMKYHSKQGEYILNLIATPGHVDFSYEVSRSIAASEGAVLLVDATQGIQAQTLTTVYKALEYNLTIVPVVNKVDLPSALVAETKRDLKATFGFEEDEIIETSGKTGIGVQDLLGAIVNKIPAPSQPEDKTAKALIFDSFYDEHKGVVALVKVVQGEINSDQNLRTLETKKIIEPIEIGFITPKMESVKTIRTGEVGYIASGMKDIKSMHIGDTIVLDSDYAKTQQEGKEIDALPGYKPPKSMVFASIYPVDAADFEELSDAVDKLALNDAALNVQKENSAALGSGFLCGFLGLLHLEITQERLEREHNVSLITTTPTVEYKVKLTTKDYSKIPNINVANIEEGFLKVRMAAEFPDESLIEDVQEPWVKLEIFTPDQYIGQVMEIAQKARGIYKSMEYITSEENIKGTKHVVLRYEIPTAEIIINFFDKLKSVSQGYASMDYEFLEYRQGDVVKLSVLVNHEEIEALSFLTHRSNAGYKGRAVAAKLKDIIPRQQFKVPIQAAIGAKVVARETVPAYSKDVTAKLYGGDITRKMKLREKQKKGKKRLKIFGKVEIPQEAFLEALKST</sequence>
<keyword evidence="5 12" id="KW-0648">Protein biosynthesis</keyword>
<dbReference type="Pfam" id="PF00679">
    <property type="entry name" value="EFG_C"/>
    <property type="match status" value="1"/>
</dbReference>
<keyword evidence="3 12" id="KW-0547">Nucleotide-binding</keyword>
<dbReference type="Proteomes" id="UP000034852">
    <property type="component" value="Unassembled WGS sequence"/>
</dbReference>
<dbReference type="GO" id="GO:0045727">
    <property type="term" value="P:positive regulation of translation"/>
    <property type="evidence" value="ECO:0007669"/>
    <property type="project" value="UniProtKB-UniRule"/>
</dbReference>
<dbReference type="Pfam" id="PF00009">
    <property type="entry name" value="GTP_EFTU"/>
    <property type="match status" value="1"/>
</dbReference>
<dbReference type="PROSITE" id="PS00301">
    <property type="entry name" value="G_TR_1"/>
    <property type="match status" value="1"/>
</dbReference>
<dbReference type="FunFam" id="3.40.50.300:FF:000078">
    <property type="entry name" value="Elongation factor 4"/>
    <property type="match status" value="1"/>
</dbReference>
<evidence type="ECO:0000256" key="7">
    <source>
        <dbReference type="ARBA" id="ARBA00023136"/>
    </source>
</evidence>
<evidence type="ECO:0000256" key="3">
    <source>
        <dbReference type="ARBA" id="ARBA00022741"/>
    </source>
</evidence>
<dbReference type="SUPFAM" id="SSF50447">
    <property type="entry name" value="Translation proteins"/>
    <property type="match status" value="1"/>
</dbReference>
<organism evidence="14 15">
    <name type="scientific">candidate division WS6 bacterium GW2011_GWA2_37_6</name>
    <dbReference type="NCBI Taxonomy" id="1619087"/>
    <lineage>
        <taxon>Bacteria</taxon>
        <taxon>Candidatus Dojkabacteria</taxon>
    </lineage>
</organism>
<gene>
    <name evidence="12" type="primary">lepA</name>
    <name evidence="14" type="ORF">US52_C0011G0006</name>
</gene>
<evidence type="ECO:0000313" key="14">
    <source>
        <dbReference type="EMBL" id="KKQ36042.1"/>
    </source>
</evidence>
<dbReference type="Gene3D" id="3.30.70.2570">
    <property type="entry name" value="Elongation factor 4, C-terminal domain"/>
    <property type="match status" value="1"/>
</dbReference>
<dbReference type="InterPro" id="IPR041095">
    <property type="entry name" value="EFG_II"/>
</dbReference>
<feature type="binding site" evidence="12">
    <location>
        <begin position="135"/>
        <end position="138"/>
    </location>
    <ligand>
        <name>GTP</name>
        <dbReference type="ChEBI" id="CHEBI:37565"/>
    </ligand>
</feature>
<dbReference type="InterPro" id="IPR000795">
    <property type="entry name" value="T_Tr_GTP-bd_dom"/>
</dbReference>
<comment type="caution">
    <text evidence="14">The sequence shown here is derived from an EMBL/GenBank/DDBJ whole genome shotgun (WGS) entry which is preliminary data.</text>
</comment>
<dbReference type="PANTHER" id="PTHR43512:SF4">
    <property type="entry name" value="TRANSLATION FACTOR GUF1 HOMOLOG, CHLOROPLASTIC"/>
    <property type="match status" value="1"/>
</dbReference>